<dbReference type="Pfam" id="PF00149">
    <property type="entry name" value="Metallophos"/>
    <property type="match status" value="1"/>
</dbReference>
<accession>A0A5N7J485</accession>
<evidence type="ECO:0000256" key="1">
    <source>
        <dbReference type="SAM" id="Phobius"/>
    </source>
</evidence>
<evidence type="ECO:0000259" key="2">
    <source>
        <dbReference type="Pfam" id="PF00149"/>
    </source>
</evidence>
<dbReference type="SUPFAM" id="SSF56300">
    <property type="entry name" value="Metallo-dependent phosphatases"/>
    <property type="match status" value="1"/>
</dbReference>
<dbReference type="GO" id="GO:0016787">
    <property type="term" value="F:hydrolase activity"/>
    <property type="evidence" value="ECO:0007669"/>
    <property type="project" value="InterPro"/>
</dbReference>
<dbReference type="RefSeq" id="WP_152752960.1">
    <property type="nucleotide sequence ID" value="NZ_SPSE01000036.1"/>
</dbReference>
<dbReference type="PANTHER" id="PTHR31302:SF0">
    <property type="entry name" value="TRANSMEMBRANE PROTEIN WITH METALLOPHOSPHOESTERASE DOMAIN"/>
    <property type="match status" value="1"/>
</dbReference>
<dbReference type="Gene3D" id="3.60.21.10">
    <property type="match status" value="1"/>
</dbReference>
<dbReference type="CDD" id="cd07385">
    <property type="entry name" value="MPP_YkuE_C"/>
    <property type="match status" value="1"/>
</dbReference>
<gene>
    <name evidence="3" type="ORF">E4V82_15410</name>
</gene>
<dbReference type="EMBL" id="SPSF01000035">
    <property type="protein sequence ID" value="MPQ63493.1"/>
    <property type="molecule type" value="Genomic_DNA"/>
</dbReference>
<evidence type="ECO:0000313" key="4">
    <source>
        <dbReference type="Proteomes" id="UP000342249"/>
    </source>
</evidence>
<feature type="domain" description="Calcineurin-like phosphoesterase" evidence="2">
    <location>
        <begin position="161"/>
        <end position="329"/>
    </location>
</feature>
<dbReference type="InterPro" id="IPR004843">
    <property type="entry name" value="Calcineurin-like_PHP"/>
</dbReference>
<dbReference type="InterPro" id="IPR029052">
    <property type="entry name" value="Metallo-depent_PP-like"/>
</dbReference>
<comment type="caution">
    <text evidence="3">The sequence shown here is derived from an EMBL/GenBank/DDBJ whole genome shotgun (WGS) entry which is preliminary data.</text>
</comment>
<feature type="transmembrane region" description="Helical" evidence="1">
    <location>
        <begin position="76"/>
        <end position="96"/>
    </location>
</feature>
<dbReference type="AlphaFoldDB" id="A0A5N7J485"/>
<feature type="transmembrane region" description="Helical" evidence="1">
    <location>
        <begin position="6"/>
        <end position="23"/>
    </location>
</feature>
<proteinExistence type="predicted"/>
<keyword evidence="1" id="KW-0472">Membrane</keyword>
<keyword evidence="1" id="KW-1133">Transmembrane helix</keyword>
<dbReference type="PANTHER" id="PTHR31302">
    <property type="entry name" value="TRANSMEMBRANE PROTEIN WITH METALLOPHOSPHOESTERASE DOMAIN-RELATED"/>
    <property type="match status" value="1"/>
</dbReference>
<feature type="transmembrane region" description="Helical" evidence="1">
    <location>
        <begin position="116"/>
        <end position="137"/>
    </location>
</feature>
<evidence type="ECO:0000313" key="3">
    <source>
        <dbReference type="EMBL" id="MPQ63493.1"/>
    </source>
</evidence>
<sequence length="387" mass="43734">MNKLMLLGIALFLFLYGGINYYIGLRGWQNLGSHISFLNNKVYWIVIALISSAYIISMILSSYIPSVVLNTLNIVGSYWMGIMFYLILVLPTIDLIKFLNSKISFIPRNINEASNFSLVVSLVVVVFLTSLMAYGTWSARSPKVTKYDLNVNKTSSDLKKLKIIMVSDIHLGLVVDNKRLTVMVNKINELNPDIVLIPGDIIDSSLEPFVKQNMSDNFKRLKSKYGVYACLGNHDEMGRSVEDIVKTFNACGINVLRDKAILINNSFYVIGRDDISQESQTKIKRKDLSDIIKDLDKSRPLILMDHQPRDFADTQKNGIDLQVSGHTHRGQLFPANLITNLIFEIDYGYLQKNNSNFIVSSGYGTWGPPIRIGSRSEIVEINLDFKK</sequence>
<feature type="transmembrane region" description="Helical" evidence="1">
    <location>
        <begin position="43"/>
        <end position="64"/>
    </location>
</feature>
<keyword evidence="1" id="KW-0812">Transmembrane</keyword>
<protein>
    <submittedName>
        <fullName evidence="3">Metallophosphoesterase</fullName>
    </submittedName>
</protein>
<name>A0A5N7J485_9CLOT</name>
<organism evidence="3 4">
    <name type="scientific">Clostridium estertheticum</name>
    <dbReference type="NCBI Taxonomy" id="238834"/>
    <lineage>
        <taxon>Bacteria</taxon>
        <taxon>Bacillati</taxon>
        <taxon>Bacillota</taxon>
        <taxon>Clostridia</taxon>
        <taxon>Eubacteriales</taxon>
        <taxon>Clostridiaceae</taxon>
        <taxon>Clostridium</taxon>
    </lineage>
</organism>
<reference evidence="3" key="1">
    <citation type="journal article" date="2019" name="Lett. Appl. Microbiol.">
        <title>A case of 'blown pack' spoilage of vacuum-packaged pork likely associated with Clostridium estertheticum in Canada.</title>
        <authorList>
            <person name="Zhang P."/>
            <person name="Ward P."/>
            <person name="McMullen L.M."/>
            <person name="Yang X."/>
        </authorList>
    </citation>
    <scope>NUCLEOTIDE SEQUENCE [LARGE SCALE GENOMIC DNA]</scope>
    <source>
        <strain evidence="3">MA19</strain>
    </source>
</reference>
<dbReference type="Proteomes" id="UP000342249">
    <property type="component" value="Unassembled WGS sequence"/>
</dbReference>
<dbReference type="InterPro" id="IPR051158">
    <property type="entry name" value="Metallophosphoesterase_sf"/>
</dbReference>